<dbReference type="OrthoDB" id="5419617at2759"/>
<name>A0A4C2A891_EUMVA</name>
<comment type="caution">
    <text evidence="1">The sequence shown here is derived from an EMBL/GenBank/DDBJ whole genome shotgun (WGS) entry which is preliminary data.</text>
</comment>
<dbReference type="EMBL" id="BGZK01002629">
    <property type="protein sequence ID" value="GBP95434.1"/>
    <property type="molecule type" value="Genomic_DNA"/>
</dbReference>
<organism evidence="1 2">
    <name type="scientific">Eumeta variegata</name>
    <name type="common">Bagworm moth</name>
    <name type="synonym">Eumeta japonica</name>
    <dbReference type="NCBI Taxonomy" id="151549"/>
    <lineage>
        <taxon>Eukaryota</taxon>
        <taxon>Metazoa</taxon>
        <taxon>Ecdysozoa</taxon>
        <taxon>Arthropoda</taxon>
        <taxon>Hexapoda</taxon>
        <taxon>Insecta</taxon>
        <taxon>Pterygota</taxon>
        <taxon>Neoptera</taxon>
        <taxon>Endopterygota</taxon>
        <taxon>Lepidoptera</taxon>
        <taxon>Glossata</taxon>
        <taxon>Ditrysia</taxon>
        <taxon>Tineoidea</taxon>
        <taxon>Psychidae</taxon>
        <taxon>Oiketicinae</taxon>
        <taxon>Eumeta</taxon>
    </lineage>
</organism>
<dbReference type="SUPFAM" id="SSF53098">
    <property type="entry name" value="Ribonuclease H-like"/>
    <property type="match status" value="1"/>
</dbReference>
<reference evidence="1 2" key="1">
    <citation type="journal article" date="2019" name="Commun. Biol.">
        <title>The bagworm genome reveals a unique fibroin gene that provides high tensile strength.</title>
        <authorList>
            <person name="Kono N."/>
            <person name="Nakamura H."/>
            <person name="Ohtoshi R."/>
            <person name="Tomita M."/>
            <person name="Numata K."/>
            <person name="Arakawa K."/>
        </authorList>
    </citation>
    <scope>NUCLEOTIDE SEQUENCE [LARGE SCALE GENOMIC DNA]</scope>
</reference>
<accession>A0A4C2A891</accession>
<keyword evidence="2" id="KW-1185">Reference proteome</keyword>
<dbReference type="InterPro" id="IPR012337">
    <property type="entry name" value="RNaseH-like_sf"/>
</dbReference>
<dbReference type="GO" id="GO:0003676">
    <property type="term" value="F:nucleic acid binding"/>
    <property type="evidence" value="ECO:0007669"/>
    <property type="project" value="InterPro"/>
</dbReference>
<proteinExistence type="predicted"/>
<dbReference type="InterPro" id="IPR036397">
    <property type="entry name" value="RNaseH_sf"/>
</dbReference>
<gene>
    <name evidence="1" type="ORF">EVAR_68849_1</name>
</gene>
<dbReference type="AlphaFoldDB" id="A0A4C2A891"/>
<sequence>MGNIGIFVDSQAAILALNSYMTTSSLVAESKQKLLRLNCLSVITLVWVPAHRDYYGNERSRRVGQEGTTLRYHQCGISQIPWKYRKWRPLYTNAADWTHIKWPVLVALIRRETGYAT</sequence>
<evidence type="ECO:0000313" key="1">
    <source>
        <dbReference type="EMBL" id="GBP95434.1"/>
    </source>
</evidence>
<dbReference type="Gene3D" id="3.30.420.10">
    <property type="entry name" value="Ribonuclease H-like superfamily/Ribonuclease H"/>
    <property type="match status" value="1"/>
</dbReference>
<dbReference type="Proteomes" id="UP000299102">
    <property type="component" value="Unassembled WGS sequence"/>
</dbReference>
<evidence type="ECO:0000313" key="2">
    <source>
        <dbReference type="Proteomes" id="UP000299102"/>
    </source>
</evidence>
<protein>
    <submittedName>
        <fullName evidence="1">Uncharacterized protein</fullName>
    </submittedName>
</protein>